<reference evidence="1" key="2">
    <citation type="submission" date="2025-09" db="UniProtKB">
        <authorList>
            <consortium name="EnsemblPlants"/>
        </authorList>
    </citation>
    <scope>IDENTIFICATION</scope>
</reference>
<protein>
    <submittedName>
        <fullName evidence="1">Uncharacterized protein</fullName>
    </submittedName>
</protein>
<dbReference type="Proteomes" id="UP001732700">
    <property type="component" value="Chromosome 3D"/>
</dbReference>
<evidence type="ECO:0000313" key="1">
    <source>
        <dbReference type="EnsemblPlants" id="AVESA.00010b.r2.3DG0550000.1.CDS"/>
    </source>
</evidence>
<evidence type="ECO:0000313" key="2">
    <source>
        <dbReference type="Proteomes" id="UP001732700"/>
    </source>
</evidence>
<name>A0ACD5VZF6_AVESA</name>
<sequence>MHRLKTGVMATASFVTHLQKPRELRVLEFRAPPPSPVTGVLTSSSSGSPEHGDGNEDDEVSQFLRCSARVPVLRLPERAIPRKKKSKAASAWAPPVIDMRLLESGGPAVEEALRSAAVAFGCFQVVGHGVDVCLAGGDDDEDGEELWWSPSKGDQSRNRAHDLFAQLEETATQIMDTLQRDSVGAADSSLAIADRNGTSLLCIRTHHGKQCGSGSAISQDDILRTLINTSRCPRALALHLFPGASTFHVFSRRGCSSFRPLDGAVVVTVGDQLQAWSSGLYKSVAGKPAYSNDDLQGGAVISAEFLHTSSGSMASEHPEADAREIIIIIPLKLQIIAAACLVLAYHFLLSCLYAIW</sequence>
<reference evidence="1" key="1">
    <citation type="submission" date="2021-05" db="EMBL/GenBank/DDBJ databases">
        <authorList>
            <person name="Scholz U."/>
            <person name="Mascher M."/>
            <person name="Fiebig A."/>
        </authorList>
    </citation>
    <scope>NUCLEOTIDE SEQUENCE [LARGE SCALE GENOMIC DNA]</scope>
</reference>
<dbReference type="EnsemblPlants" id="AVESA.00010b.r2.3DG0550000.1">
    <property type="protein sequence ID" value="AVESA.00010b.r2.3DG0550000.1.CDS"/>
    <property type="gene ID" value="AVESA.00010b.r2.3DG0550000"/>
</dbReference>
<accession>A0ACD5VZF6</accession>
<proteinExistence type="predicted"/>
<keyword evidence="2" id="KW-1185">Reference proteome</keyword>
<organism evidence="1 2">
    <name type="scientific">Avena sativa</name>
    <name type="common">Oat</name>
    <dbReference type="NCBI Taxonomy" id="4498"/>
    <lineage>
        <taxon>Eukaryota</taxon>
        <taxon>Viridiplantae</taxon>
        <taxon>Streptophyta</taxon>
        <taxon>Embryophyta</taxon>
        <taxon>Tracheophyta</taxon>
        <taxon>Spermatophyta</taxon>
        <taxon>Magnoliopsida</taxon>
        <taxon>Liliopsida</taxon>
        <taxon>Poales</taxon>
        <taxon>Poaceae</taxon>
        <taxon>BOP clade</taxon>
        <taxon>Pooideae</taxon>
        <taxon>Poodae</taxon>
        <taxon>Poeae</taxon>
        <taxon>Poeae Chloroplast Group 1 (Aveneae type)</taxon>
        <taxon>Aveninae</taxon>
        <taxon>Avena</taxon>
    </lineage>
</organism>